<dbReference type="PANTHER" id="PTHR47679:SF1">
    <property type="entry name" value="PROTEIN TORNADO 1"/>
    <property type="match status" value="1"/>
</dbReference>
<keyword evidence="2" id="KW-1185">Reference proteome</keyword>
<sequence length="414" mass="46206">MVKSLLFDLEKGTGPVLELLRSDEVIQTVEYIRVEYWGDGNVLVSDDELIVIFGIIGSLPRIRELRIEFDELPLPAQALRNAMAHPYSRIRYIALEDVRLSGSLADFEDVADAVRRSASLKTFRMYRCGPSPETRATLDPIITALSDIPTLKDVTLSTTHLSPEALGALGRSKSLETVSLDHMTISALPLAELCQSQSIKDLKFWGMPEINDDISSMESALAINNSLKMLRVRYCHLNQNSGVHIARMIAANKTLESITLENMNWRNFGGPIQKALEMNNTLRSLSLSIDSKDLQNISNDAQQIALGLEVNIGLQRLRLLFRDVSLNDIQKAFLGPITGMLRKNYTLESLYLNNGTLALSPEVDFLLKLNRTGKRHLLYKHAPNGELMDMLAAYSGDPSITHYALTMNPALFHV</sequence>
<dbReference type="Gene3D" id="3.80.10.10">
    <property type="entry name" value="Ribonuclease Inhibitor"/>
    <property type="match status" value="1"/>
</dbReference>
<dbReference type="InterPro" id="IPR032675">
    <property type="entry name" value="LRR_dom_sf"/>
</dbReference>
<comment type="caution">
    <text evidence="1">The sequence shown here is derived from an EMBL/GenBank/DDBJ whole genome shotgun (WGS) entry which is preliminary data.</text>
</comment>
<gene>
    <name evidence="1" type="ORF">SEMRO_41_G025220.1</name>
</gene>
<protein>
    <submittedName>
        <fullName evidence="1">Inherit from KOG: leucine rich repeat containing</fullName>
    </submittedName>
</protein>
<proteinExistence type="predicted"/>
<reference evidence="1" key="1">
    <citation type="submission" date="2020-06" db="EMBL/GenBank/DDBJ databases">
        <authorList>
            <consortium name="Plant Systems Biology data submission"/>
        </authorList>
    </citation>
    <scope>NUCLEOTIDE SEQUENCE</scope>
    <source>
        <strain evidence="1">D6</strain>
    </source>
</reference>
<dbReference type="PANTHER" id="PTHR47679">
    <property type="entry name" value="PROTEIN TORNADO 1"/>
    <property type="match status" value="1"/>
</dbReference>
<dbReference type="SUPFAM" id="SSF52047">
    <property type="entry name" value="RNI-like"/>
    <property type="match status" value="1"/>
</dbReference>
<accession>A0A9N8H1I0</accession>
<organism evidence="1 2">
    <name type="scientific">Seminavis robusta</name>
    <dbReference type="NCBI Taxonomy" id="568900"/>
    <lineage>
        <taxon>Eukaryota</taxon>
        <taxon>Sar</taxon>
        <taxon>Stramenopiles</taxon>
        <taxon>Ochrophyta</taxon>
        <taxon>Bacillariophyta</taxon>
        <taxon>Bacillariophyceae</taxon>
        <taxon>Bacillariophycidae</taxon>
        <taxon>Naviculales</taxon>
        <taxon>Naviculaceae</taxon>
        <taxon>Seminavis</taxon>
    </lineage>
</organism>
<evidence type="ECO:0000313" key="2">
    <source>
        <dbReference type="Proteomes" id="UP001153069"/>
    </source>
</evidence>
<dbReference type="AlphaFoldDB" id="A0A9N8H1I0"/>
<dbReference type="Proteomes" id="UP001153069">
    <property type="component" value="Unassembled WGS sequence"/>
</dbReference>
<dbReference type="EMBL" id="CAICTM010000041">
    <property type="protein sequence ID" value="CAB9498593.1"/>
    <property type="molecule type" value="Genomic_DNA"/>
</dbReference>
<name>A0A9N8H1I0_9STRA</name>
<evidence type="ECO:0000313" key="1">
    <source>
        <dbReference type="EMBL" id="CAB9498593.1"/>
    </source>
</evidence>
<dbReference type="OrthoDB" id="120976at2759"/>